<keyword evidence="7" id="KW-0067">ATP-binding</keyword>
<evidence type="ECO:0000256" key="2">
    <source>
        <dbReference type="ARBA" id="ARBA00007577"/>
    </source>
</evidence>
<dbReference type="PANTHER" id="PTHR43394">
    <property type="entry name" value="ATP-DEPENDENT PERMEASE MDL1, MITOCHONDRIAL"/>
    <property type="match status" value="1"/>
</dbReference>
<dbReference type="InterPro" id="IPR027417">
    <property type="entry name" value="P-loop_NTPase"/>
</dbReference>
<comment type="caution">
    <text evidence="15">The sequence shown here is derived from an EMBL/GenBank/DDBJ whole genome shotgun (WGS) entry which is preliminary data.</text>
</comment>
<feature type="transmembrane region" description="Helical" evidence="12">
    <location>
        <begin position="982"/>
        <end position="1002"/>
    </location>
</feature>
<evidence type="ECO:0000256" key="11">
    <source>
        <dbReference type="SAM" id="MobiDB-lite"/>
    </source>
</evidence>
<dbReference type="GO" id="GO:0005886">
    <property type="term" value="C:plasma membrane"/>
    <property type="evidence" value="ECO:0007669"/>
    <property type="project" value="UniProtKB-SubCell"/>
</dbReference>
<protein>
    <submittedName>
        <fullName evidence="15">Uncharacterized protein</fullName>
    </submittedName>
</protein>
<feature type="compositionally biased region" description="Basic and acidic residues" evidence="11">
    <location>
        <begin position="49"/>
        <end position="68"/>
    </location>
</feature>
<feature type="transmembrane region" description="Helical" evidence="12">
    <location>
        <begin position="80"/>
        <end position="105"/>
    </location>
</feature>
<dbReference type="PROSITE" id="PS50929">
    <property type="entry name" value="ABC_TM1F"/>
    <property type="match status" value="2"/>
</dbReference>
<evidence type="ECO:0000256" key="8">
    <source>
        <dbReference type="ARBA" id="ARBA00022989"/>
    </source>
</evidence>
<keyword evidence="6" id="KW-0547">Nucleotide-binding</keyword>
<feature type="transmembrane region" description="Helical" evidence="12">
    <location>
        <begin position="316"/>
        <end position="335"/>
    </location>
</feature>
<dbReference type="GO" id="GO:0090374">
    <property type="term" value="P:oligopeptide export from mitochondrion"/>
    <property type="evidence" value="ECO:0007669"/>
    <property type="project" value="TreeGrafter"/>
</dbReference>
<evidence type="ECO:0000256" key="6">
    <source>
        <dbReference type="ARBA" id="ARBA00022741"/>
    </source>
</evidence>
<feature type="transmembrane region" description="Helical" evidence="12">
    <location>
        <begin position="355"/>
        <end position="380"/>
    </location>
</feature>
<accession>A0A176VXK7</accession>
<feature type="domain" description="ABC transporter" evidence="13">
    <location>
        <begin position="1042"/>
        <end position="1258"/>
    </location>
</feature>
<evidence type="ECO:0000256" key="7">
    <source>
        <dbReference type="ARBA" id="ARBA00022840"/>
    </source>
</evidence>
<feature type="transmembrane region" description="Helical" evidence="12">
    <location>
        <begin position="140"/>
        <end position="161"/>
    </location>
</feature>
<evidence type="ECO:0000313" key="16">
    <source>
        <dbReference type="Proteomes" id="UP000077202"/>
    </source>
</evidence>
<dbReference type="FunFam" id="3.40.50.300:FF:000218">
    <property type="entry name" value="Multidrug ABC transporter ATP-binding protein"/>
    <property type="match status" value="1"/>
</dbReference>
<feature type="transmembrane region" description="Helical" evidence="12">
    <location>
        <begin position="719"/>
        <end position="749"/>
    </location>
</feature>
<gene>
    <name evidence="15" type="ORF">AXG93_1543s1130</name>
</gene>
<dbReference type="EMBL" id="LVLJ01002329">
    <property type="protein sequence ID" value="OAE25497.1"/>
    <property type="molecule type" value="Genomic_DNA"/>
</dbReference>
<dbReference type="InterPro" id="IPR039421">
    <property type="entry name" value="Type_1_exporter"/>
</dbReference>
<dbReference type="PANTHER" id="PTHR43394:SF16">
    <property type="entry name" value="ABC TRANSPORTER B FAMILY MEMBER 4-LIKE ISOFORM X1"/>
    <property type="match status" value="1"/>
</dbReference>
<dbReference type="GO" id="GO:0010328">
    <property type="term" value="F:auxin influx transmembrane transporter activity"/>
    <property type="evidence" value="ECO:0007669"/>
    <property type="project" value="UniProtKB-ARBA"/>
</dbReference>
<proteinExistence type="inferred from homology"/>
<feature type="transmembrane region" description="Helical" evidence="12">
    <location>
        <begin position="864"/>
        <end position="882"/>
    </location>
</feature>
<dbReference type="Gene3D" id="3.40.50.300">
    <property type="entry name" value="P-loop containing nucleotide triphosphate hydrolases"/>
    <property type="match status" value="2"/>
</dbReference>
<dbReference type="CDD" id="cd18577">
    <property type="entry name" value="ABC_6TM_Pgp_ABCB1_D1_like"/>
    <property type="match status" value="1"/>
</dbReference>
<dbReference type="InterPro" id="IPR003593">
    <property type="entry name" value="AAA+_ATPase"/>
</dbReference>
<dbReference type="InterPro" id="IPR003439">
    <property type="entry name" value="ABC_transporter-like_ATP-bd"/>
</dbReference>
<feature type="transmembrane region" description="Helical" evidence="12">
    <location>
        <begin position="214"/>
        <end position="233"/>
    </location>
</feature>
<dbReference type="SMART" id="SM00382">
    <property type="entry name" value="AAA"/>
    <property type="match status" value="2"/>
</dbReference>
<evidence type="ECO:0000256" key="1">
    <source>
        <dbReference type="ARBA" id="ARBA00004651"/>
    </source>
</evidence>
<feature type="domain" description="ABC transmembrane type-1" evidence="14">
    <location>
        <begin position="721"/>
        <end position="1007"/>
    </location>
</feature>
<sequence>MAGPRGAMEVEHVEARGGGGGPTVREGGSVVIAVQDEKDAKESGPGGEGDGKAHSDDRSEGSAAERKERKKKDMIPMYKMFAFADYLDVVLMILGTIGAVGSGVAQPFMTLLFGRLVDAFGSNGTNFSALESEVATVAMLYIYAGLGAAVASCLEVTCWMITGERQASRIRALYLQAIIRQDVSFFDQEVSSGDVISRMSEDTVLIQEAMGEKVGNAVQLLSRFAAGFVIAFIKSWKLTVVLVSVVPVIAFVGGFMSSRVSTLTIRGQTAYAEAGKIVEQVLSSIRTVASYGGEKKASEAYDSSLKVAEAAGVQQGVAMGLGSGLTLFVMFNTYAMALWYGSRLVADRSVTAGDVIMVIFAVVMGGMALGHISPSISAFASGRAAAFKMVQVIHRKSEIDVTDMSGLIPKNLKGDIHLKEVTFAYPTRPHVAIFKNFSLFIPVGTTAALVGESGSGKSSVISLVERFYDPQEGHVLLDGVDIKTLQLRWLREQIALVSQEPVLFSTSIGENILYGKEGATMEEVKAAAIAANAWTFIQKLPQGFDTQVGERGTQLSGGQKQRIAIARAILKDPRILLLDEATSALDADSERVVQDALDRVMVGRTTVVVAHRLSTIKNADMIAVVRNGVILETGTHAELIENPDGGYSQLIRLQAMHQGEAEQDVVRPVSIGNEVEDVSGSRGGKAGMKSTVALDNDEEKVKKGSFWRLAKLNKPEAHYFVVGSVAAAGQGLVLPMFGLLLASVIQLLFKTPHEIRREGRFWALMFLALSTGTLVASPIQKLCFAVAGNRLIRRVRDRTFSHVLRQEIAWFDEDANTSGAVSGRLYSDAGAVRGMLGDSLSLVVQNCATISAGLIIAFTSGWELALVVLGLVPLLGLQGLIAGKRLSGFAKSAKANYEKASRVASDAVSNIRTVASFCAEEKVLAFYEQSCRQPLKNGVQQGVISGIALGVATFTLFAAYALGFWAGSKFVALGRMSFADVFRVFLCIATSAIAVTQSFTMAPDVAKAKSAVTSIFKILDRKSRIDPLDPAGATLDKLQGRVEFRHVRFRYPARPDVCVLQDLSFVLAAGQTLALVGESGSGKSTVISLLERFYDPEAGQVLIDNVEIRSLQLGWLRSKIGLVSQEPVLFDGSIRMNITYGKAATDEEGYETRVGERGIQLSGGQKQRVAIARAIVKDPRILLLDEATSALDAESEQVVQEALDRIRVSRTTVVVAHRLSTVRHADQIAVMRNGAIVELGTYDHLISTPDSAFSALVKLQNNVRS</sequence>
<feature type="transmembrane region" description="Helical" evidence="12">
    <location>
        <begin position="761"/>
        <end position="788"/>
    </location>
</feature>
<name>A0A176VXK7_MARPO</name>
<dbReference type="GO" id="GO:0010329">
    <property type="term" value="F:auxin efflux transmembrane transporter activity"/>
    <property type="evidence" value="ECO:0007669"/>
    <property type="project" value="UniProtKB-ARBA"/>
</dbReference>
<evidence type="ECO:0000256" key="10">
    <source>
        <dbReference type="ARBA" id="ARBA00023180"/>
    </source>
</evidence>
<feature type="transmembrane region" description="Helical" evidence="12">
    <location>
        <begin position="239"/>
        <end position="256"/>
    </location>
</feature>
<dbReference type="PROSITE" id="PS50893">
    <property type="entry name" value="ABC_TRANSPORTER_2"/>
    <property type="match status" value="2"/>
</dbReference>
<evidence type="ECO:0000259" key="13">
    <source>
        <dbReference type="PROSITE" id="PS50893"/>
    </source>
</evidence>
<dbReference type="Pfam" id="PF00005">
    <property type="entry name" value="ABC_tran"/>
    <property type="match status" value="2"/>
</dbReference>
<dbReference type="CDD" id="cd18578">
    <property type="entry name" value="ABC_6TM_Pgp_ABCB1_D2_like"/>
    <property type="match status" value="1"/>
</dbReference>
<evidence type="ECO:0000256" key="5">
    <source>
        <dbReference type="ARBA" id="ARBA00022737"/>
    </source>
</evidence>
<dbReference type="GO" id="GO:0016887">
    <property type="term" value="F:ATP hydrolysis activity"/>
    <property type="evidence" value="ECO:0007669"/>
    <property type="project" value="InterPro"/>
</dbReference>
<keyword evidence="3" id="KW-0813">Transport</keyword>
<dbReference type="CDD" id="cd03249">
    <property type="entry name" value="ABC_MTABC3_MDL1_MDL2"/>
    <property type="match status" value="2"/>
</dbReference>
<keyword evidence="16" id="KW-1185">Reference proteome</keyword>
<dbReference type="AlphaFoldDB" id="A0A176VXK7"/>
<dbReference type="FunFam" id="3.40.50.300:FF:000066">
    <property type="entry name" value="ABC transporter B family member 1"/>
    <property type="match status" value="1"/>
</dbReference>
<comment type="subcellular location">
    <subcellularLocation>
        <location evidence="1">Cell membrane</location>
        <topology evidence="1">Multi-pass membrane protein</topology>
    </subcellularLocation>
</comment>
<dbReference type="GO" id="GO:0005743">
    <property type="term" value="C:mitochondrial inner membrane"/>
    <property type="evidence" value="ECO:0007669"/>
    <property type="project" value="TreeGrafter"/>
</dbReference>
<comment type="similarity">
    <text evidence="2">Belongs to the ABC transporter superfamily. ABCB family. Multidrug resistance exporter (TC 3.A.1.201) subfamily.</text>
</comment>
<dbReference type="Proteomes" id="UP000077202">
    <property type="component" value="Unassembled WGS sequence"/>
</dbReference>
<feature type="transmembrane region" description="Helical" evidence="12">
    <location>
        <begin position="942"/>
        <end position="962"/>
    </location>
</feature>
<dbReference type="Gene3D" id="1.20.1560.10">
    <property type="entry name" value="ABC transporter type 1, transmembrane domain"/>
    <property type="match status" value="1"/>
</dbReference>
<dbReference type="InterPro" id="IPR036640">
    <property type="entry name" value="ABC1_TM_sf"/>
</dbReference>
<evidence type="ECO:0000256" key="12">
    <source>
        <dbReference type="SAM" id="Phobius"/>
    </source>
</evidence>
<keyword evidence="10" id="KW-0325">Glycoprotein</keyword>
<dbReference type="GO" id="GO:0015421">
    <property type="term" value="F:ABC-type oligopeptide transporter activity"/>
    <property type="evidence" value="ECO:0007669"/>
    <property type="project" value="TreeGrafter"/>
</dbReference>
<dbReference type="FunFam" id="1.20.1560.10:FF:000018">
    <property type="entry name" value="ATP-binding cassette subfamily B member 11"/>
    <property type="match status" value="1"/>
</dbReference>
<dbReference type="FunFam" id="1.20.1560.10:FF:000009">
    <property type="entry name" value="ABC transporter B family member 1"/>
    <property type="match status" value="1"/>
</dbReference>
<dbReference type="PROSITE" id="PS00211">
    <property type="entry name" value="ABC_TRANSPORTER_1"/>
    <property type="match status" value="2"/>
</dbReference>
<keyword evidence="9 12" id="KW-0472">Membrane</keyword>
<dbReference type="Pfam" id="PF00664">
    <property type="entry name" value="ABC_membrane"/>
    <property type="match status" value="2"/>
</dbReference>
<evidence type="ECO:0000256" key="3">
    <source>
        <dbReference type="ARBA" id="ARBA00022448"/>
    </source>
</evidence>
<dbReference type="InterPro" id="IPR017871">
    <property type="entry name" value="ABC_transporter-like_CS"/>
</dbReference>
<evidence type="ECO:0000256" key="9">
    <source>
        <dbReference type="ARBA" id="ARBA00023136"/>
    </source>
</evidence>
<feature type="region of interest" description="Disordered" evidence="11">
    <location>
        <begin position="1"/>
        <end position="68"/>
    </location>
</feature>
<evidence type="ECO:0000256" key="4">
    <source>
        <dbReference type="ARBA" id="ARBA00022692"/>
    </source>
</evidence>
<dbReference type="SUPFAM" id="SSF52540">
    <property type="entry name" value="P-loop containing nucleoside triphosphate hydrolases"/>
    <property type="match status" value="2"/>
</dbReference>
<organism evidence="15 16">
    <name type="scientific">Marchantia polymorpha subsp. ruderalis</name>
    <dbReference type="NCBI Taxonomy" id="1480154"/>
    <lineage>
        <taxon>Eukaryota</taxon>
        <taxon>Viridiplantae</taxon>
        <taxon>Streptophyta</taxon>
        <taxon>Embryophyta</taxon>
        <taxon>Marchantiophyta</taxon>
        <taxon>Marchantiopsida</taxon>
        <taxon>Marchantiidae</taxon>
        <taxon>Marchantiales</taxon>
        <taxon>Marchantiaceae</taxon>
        <taxon>Marchantia</taxon>
    </lineage>
</organism>
<keyword evidence="8 12" id="KW-1133">Transmembrane helix</keyword>
<feature type="domain" description="ABC transporter" evidence="13">
    <location>
        <begin position="416"/>
        <end position="652"/>
    </location>
</feature>
<evidence type="ECO:0000313" key="15">
    <source>
        <dbReference type="EMBL" id="OAE25497.1"/>
    </source>
</evidence>
<dbReference type="InterPro" id="IPR011527">
    <property type="entry name" value="ABC1_TM_dom"/>
</dbReference>
<dbReference type="SUPFAM" id="SSF90123">
    <property type="entry name" value="ABC transporter transmembrane region"/>
    <property type="match status" value="2"/>
</dbReference>
<feature type="domain" description="ABC transmembrane type-1" evidence="14">
    <location>
        <begin position="93"/>
        <end position="381"/>
    </location>
</feature>
<keyword evidence="4 12" id="KW-0812">Transmembrane</keyword>
<dbReference type="GO" id="GO:0005524">
    <property type="term" value="F:ATP binding"/>
    <property type="evidence" value="ECO:0007669"/>
    <property type="project" value="UniProtKB-KW"/>
</dbReference>
<reference evidence="15" key="1">
    <citation type="submission" date="2016-03" db="EMBL/GenBank/DDBJ databases">
        <title>Mechanisms controlling the formation of the plant cell surface in tip-growing cells are functionally conserved among land plants.</title>
        <authorList>
            <person name="Honkanen S."/>
            <person name="Jones V.A."/>
            <person name="Morieri G."/>
            <person name="Champion C."/>
            <person name="Hetherington A.J."/>
            <person name="Kelly S."/>
            <person name="Saint-Marcoux D."/>
            <person name="Proust H."/>
            <person name="Prescott H."/>
            <person name="Dolan L."/>
        </authorList>
    </citation>
    <scope>NUCLEOTIDE SEQUENCE [LARGE SCALE GENOMIC DNA]</scope>
    <source>
        <tissue evidence="15">Whole gametophyte</tissue>
    </source>
</reference>
<keyword evidence="5" id="KW-0677">Repeat</keyword>
<evidence type="ECO:0000259" key="14">
    <source>
        <dbReference type="PROSITE" id="PS50929"/>
    </source>
</evidence>